<gene>
    <name evidence="1" type="ORF">PHYPA_019793</name>
</gene>
<reference evidence="2" key="3">
    <citation type="submission" date="2020-12" db="UniProtKB">
        <authorList>
            <consortium name="EnsemblPlants"/>
        </authorList>
    </citation>
    <scope>IDENTIFICATION</scope>
</reference>
<dbReference type="Gramene" id="Pp3c15_15449V3.1">
    <property type="protein sequence ID" value="PAC:32929588.CDS.1"/>
    <property type="gene ID" value="Pp3c15_15449"/>
</dbReference>
<keyword evidence="3" id="KW-1185">Reference proteome</keyword>
<dbReference type="EnsemblPlants" id="Pp3c15_15449V3.1">
    <property type="protein sequence ID" value="PAC:32929588.CDS.1"/>
    <property type="gene ID" value="Pp3c15_15449"/>
</dbReference>
<dbReference type="InParanoid" id="A0A2K1JDB2"/>
<dbReference type="AlphaFoldDB" id="A0A2K1JDB2"/>
<accession>A0A2K1JDB2</accession>
<name>A0A2K1JDB2_PHYPA</name>
<evidence type="ECO:0000313" key="1">
    <source>
        <dbReference type="EMBL" id="PNR39515.1"/>
    </source>
</evidence>
<organism evidence="1">
    <name type="scientific">Physcomitrium patens</name>
    <name type="common">Spreading-leaved earth moss</name>
    <name type="synonym">Physcomitrella patens</name>
    <dbReference type="NCBI Taxonomy" id="3218"/>
    <lineage>
        <taxon>Eukaryota</taxon>
        <taxon>Viridiplantae</taxon>
        <taxon>Streptophyta</taxon>
        <taxon>Embryophyta</taxon>
        <taxon>Bryophyta</taxon>
        <taxon>Bryophytina</taxon>
        <taxon>Bryopsida</taxon>
        <taxon>Funariidae</taxon>
        <taxon>Funariales</taxon>
        <taxon>Funariaceae</taxon>
        <taxon>Physcomitrium</taxon>
    </lineage>
</organism>
<reference evidence="1 3" key="1">
    <citation type="journal article" date="2008" name="Science">
        <title>The Physcomitrella genome reveals evolutionary insights into the conquest of land by plants.</title>
        <authorList>
            <person name="Rensing S."/>
            <person name="Lang D."/>
            <person name="Zimmer A."/>
            <person name="Terry A."/>
            <person name="Salamov A."/>
            <person name="Shapiro H."/>
            <person name="Nishiyama T."/>
            <person name="Perroud P.-F."/>
            <person name="Lindquist E."/>
            <person name="Kamisugi Y."/>
            <person name="Tanahashi T."/>
            <person name="Sakakibara K."/>
            <person name="Fujita T."/>
            <person name="Oishi K."/>
            <person name="Shin-I T."/>
            <person name="Kuroki Y."/>
            <person name="Toyoda A."/>
            <person name="Suzuki Y."/>
            <person name="Hashimoto A."/>
            <person name="Yamaguchi K."/>
            <person name="Sugano A."/>
            <person name="Kohara Y."/>
            <person name="Fujiyama A."/>
            <person name="Anterola A."/>
            <person name="Aoki S."/>
            <person name="Ashton N."/>
            <person name="Barbazuk W.B."/>
            <person name="Barker E."/>
            <person name="Bennetzen J."/>
            <person name="Bezanilla M."/>
            <person name="Blankenship R."/>
            <person name="Cho S.H."/>
            <person name="Dutcher S."/>
            <person name="Estelle M."/>
            <person name="Fawcett J.A."/>
            <person name="Gundlach H."/>
            <person name="Hanada K."/>
            <person name="Heyl A."/>
            <person name="Hicks K.A."/>
            <person name="Hugh J."/>
            <person name="Lohr M."/>
            <person name="Mayer K."/>
            <person name="Melkozernov A."/>
            <person name="Murata T."/>
            <person name="Nelson D."/>
            <person name="Pils B."/>
            <person name="Prigge M."/>
            <person name="Reiss B."/>
            <person name="Renner T."/>
            <person name="Rombauts S."/>
            <person name="Rushton P."/>
            <person name="Sanderfoot A."/>
            <person name="Schween G."/>
            <person name="Shiu S.-H."/>
            <person name="Stueber K."/>
            <person name="Theodoulou F.L."/>
            <person name="Tu H."/>
            <person name="Van de Peer Y."/>
            <person name="Verrier P.J."/>
            <person name="Waters E."/>
            <person name="Wood A."/>
            <person name="Yang L."/>
            <person name="Cove D."/>
            <person name="Cuming A."/>
            <person name="Hasebe M."/>
            <person name="Lucas S."/>
            <person name="Mishler D.B."/>
            <person name="Reski R."/>
            <person name="Grigoriev I."/>
            <person name="Quatrano R.S."/>
            <person name="Boore J.L."/>
        </authorList>
    </citation>
    <scope>NUCLEOTIDE SEQUENCE [LARGE SCALE GENOMIC DNA]</scope>
    <source>
        <strain evidence="2 3">cv. Gransden 2004</strain>
    </source>
</reference>
<dbReference type="Proteomes" id="UP000006727">
    <property type="component" value="Chromosome 15"/>
</dbReference>
<dbReference type="EMBL" id="ABEU02000015">
    <property type="protein sequence ID" value="PNR39515.1"/>
    <property type="molecule type" value="Genomic_DNA"/>
</dbReference>
<protein>
    <submittedName>
        <fullName evidence="1 2">Uncharacterized protein</fullName>
    </submittedName>
</protein>
<evidence type="ECO:0000313" key="2">
    <source>
        <dbReference type="EnsemblPlants" id="PAC:32929588.CDS.1"/>
    </source>
</evidence>
<evidence type="ECO:0000313" key="3">
    <source>
        <dbReference type="Proteomes" id="UP000006727"/>
    </source>
</evidence>
<proteinExistence type="predicted"/>
<sequence length="95" mass="10399">MRFAMGHGHPAMEVHKPDGLLRIQSLWAASGNLCQLAVSTLLPRHFFDETTPLISSLVNDSSSHQPSIYTANPSLTLSLSLLISIHSTASAFYRH</sequence>
<dbReference type="PaxDb" id="3218-PP1S104_17V6.1"/>
<reference evidence="1 3" key="2">
    <citation type="journal article" date="2018" name="Plant J.">
        <title>The Physcomitrella patens chromosome-scale assembly reveals moss genome structure and evolution.</title>
        <authorList>
            <person name="Lang D."/>
            <person name="Ullrich K.K."/>
            <person name="Murat F."/>
            <person name="Fuchs J."/>
            <person name="Jenkins J."/>
            <person name="Haas F.B."/>
            <person name="Piednoel M."/>
            <person name="Gundlach H."/>
            <person name="Van Bel M."/>
            <person name="Meyberg R."/>
            <person name="Vives C."/>
            <person name="Morata J."/>
            <person name="Symeonidi A."/>
            <person name="Hiss M."/>
            <person name="Muchero W."/>
            <person name="Kamisugi Y."/>
            <person name="Saleh O."/>
            <person name="Blanc G."/>
            <person name="Decker E.L."/>
            <person name="van Gessel N."/>
            <person name="Grimwood J."/>
            <person name="Hayes R.D."/>
            <person name="Graham S.W."/>
            <person name="Gunter L.E."/>
            <person name="McDaniel S.F."/>
            <person name="Hoernstein S.N.W."/>
            <person name="Larsson A."/>
            <person name="Li F.W."/>
            <person name="Perroud P.F."/>
            <person name="Phillips J."/>
            <person name="Ranjan P."/>
            <person name="Rokshar D.S."/>
            <person name="Rothfels C.J."/>
            <person name="Schneider L."/>
            <person name="Shu S."/>
            <person name="Stevenson D.W."/>
            <person name="Thummler F."/>
            <person name="Tillich M."/>
            <person name="Villarreal Aguilar J.C."/>
            <person name="Widiez T."/>
            <person name="Wong G.K."/>
            <person name="Wymore A."/>
            <person name="Zhang Y."/>
            <person name="Zimmer A.D."/>
            <person name="Quatrano R.S."/>
            <person name="Mayer K.F.X."/>
            <person name="Goodstein D."/>
            <person name="Casacuberta J.M."/>
            <person name="Vandepoele K."/>
            <person name="Reski R."/>
            <person name="Cuming A.C."/>
            <person name="Tuskan G.A."/>
            <person name="Maumus F."/>
            <person name="Salse J."/>
            <person name="Schmutz J."/>
            <person name="Rensing S.A."/>
        </authorList>
    </citation>
    <scope>NUCLEOTIDE SEQUENCE [LARGE SCALE GENOMIC DNA]</scope>
    <source>
        <strain evidence="2 3">cv. Gransden 2004</strain>
    </source>
</reference>